<name>A0ABS5AX09_9STRE</name>
<keyword evidence="3" id="KW-1185">Reference proteome</keyword>
<keyword evidence="1" id="KW-0175">Coiled coil</keyword>
<proteinExistence type="predicted"/>
<reference evidence="2 3" key="1">
    <citation type="submission" date="2018-05" db="EMBL/GenBank/DDBJ databases">
        <title>Draft genome sequence of Streptococcus panodentis CCUG 70867T.</title>
        <authorList>
            <person name="Salva-Serra F."/>
            <person name="Mendez V."/>
            <person name="Jaen-Luchoro D."/>
            <person name="Gonzales-Siles L."/>
            <person name="Karlsson R."/>
            <person name="Engstrom-Jakobsson H."/>
            <person name="Busquets A."/>
            <person name="Gomila M."/>
            <person name="Pineiro-Iglesias B."/>
            <person name="Bennasar-Figueras A."/>
            <person name="Seeger M."/>
            <person name="Moore E."/>
        </authorList>
    </citation>
    <scope>NUCLEOTIDE SEQUENCE [LARGE SCALE GENOMIC DNA]</scope>
    <source>
        <strain evidence="2 3">CCUG 70867</strain>
    </source>
</reference>
<dbReference type="EMBL" id="QFAY01000009">
    <property type="protein sequence ID" value="MBP2620786.1"/>
    <property type="molecule type" value="Genomic_DNA"/>
</dbReference>
<evidence type="ECO:0000313" key="2">
    <source>
        <dbReference type="EMBL" id="MBP2620786.1"/>
    </source>
</evidence>
<evidence type="ECO:0000256" key="1">
    <source>
        <dbReference type="SAM" id="Coils"/>
    </source>
</evidence>
<accession>A0ABS5AX09</accession>
<organism evidence="2 3">
    <name type="scientific">Streptococcus panodentis</name>
    <dbReference type="NCBI Taxonomy" id="1581472"/>
    <lineage>
        <taxon>Bacteria</taxon>
        <taxon>Bacillati</taxon>
        <taxon>Bacillota</taxon>
        <taxon>Bacilli</taxon>
        <taxon>Lactobacillales</taxon>
        <taxon>Streptococcaceae</taxon>
        <taxon>Streptococcus</taxon>
    </lineage>
</organism>
<feature type="coiled-coil region" evidence="1">
    <location>
        <begin position="30"/>
        <end position="64"/>
    </location>
</feature>
<dbReference type="Proteomes" id="UP001519349">
    <property type="component" value="Unassembled WGS sequence"/>
</dbReference>
<sequence>MKFSNLLLFAGAAAASYRLVKNRQKIRQEVVETADILDRVQNNLANIQRNVAIIQEQRDKLKDITQDLSYKYKLLENQANAQIQQIQDIWQKYET</sequence>
<gene>
    <name evidence="2" type="ORF">DHL47_05435</name>
</gene>
<dbReference type="RefSeq" id="WP_128834267.1">
    <property type="nucleotide sequence ID" value="NZ_QFAY01000009.1"/>
</dbReference>
<protein>
    <recommendedName>
        <fullName evidence="4">Methyl-accepting chemotaxis protein</fullName>
    </recommendedName>
</protein>
<evidence type="ECO:0008006" key="4">
    <source>
        <dbReference type="Google" id="ProtNLM"/>
    </source>
</evidence>
<comment type="caution">
    <text evidence="2">The sequence shown here is derived from an EMBL/GenBank/DDBJ whole genome shotgun (WGS) entry which is preliminary data.</text>
</comment>
<evidence type="ECO:0000313" key="3">
    <source>
        <dbReference type="Proteomes" id="UP001519349"/>
    </source>
</evidence>